<dbReference type="Gene3D" id="3.40.50.300">
    <property type="entry name" value="P-loop containing nucleotide triphosphate hydrolases"/>
    <property type="match status" value="2"/>
</dbReference>
<dbReference type="GO" id="GO:0004386">
    <property type="term" value="F:helicase activity"/>
    <property type="evidence" value="ECO:0007669"/>
    <property type="project" value="UniProtKB-KW"/>
</dbReference>
<dbReference type="PANTHER" id="PTHR18934:SF99">
    <property type="entry name" value="ATP-DEPENDENT RNA HELICASE DHX37-RELATED"/>
    <property type="match status" value="1"/>
</dbReference>
<feature type="non-terminal residue" evidence="9">
    <location>
        <position position="1000"/>
    </location>
</feature>
<dbReference type="PROSITE" id="PS51192">
    <property type="entry name" value="HELICASE_ATP_BIND_1"/>
    <property type="match status" value="1"/>
</dbReference>
<sequence length="1000" mass="115223">MNMDIGILDPKGRKKNPLTNESYSKQYKKYALTNKGAWIDLPISKYRKELIEKIQNNRVNIITAGTGAGKTVIIPKCALHALNYEGKVVMTVPKKMLALNNATYAAKTLDVRLGKEVGFKHSNSKLSKEIAIEHKGKEIVLDEDEESYSKTDTKLLYATDGTIVNNFLNDSDMTKTNAFDILIMDEVHERSIHIDQLLYLAREALRKNENFKVIVTSATLDIDLFSEYLAEFNPVISDYAGKKKYDVQKIFLDRKIRESSYTDEGVSIIEKILNQEKKKDKKDQNFNQGSILFFVPILADAKKICEKIANKTFKSGTYNPYCVELGSKTTDENKEYAIHIDKYKTAEDGPYNRKIVASTNIAESSITINDLSYVIDSGYEWVVSYDPLRNAKSMSRERISKAQAQQRWGRVGRNLEGRIYCLYTEEEYESFEEFPEPKIKKENLDKVILNLSNMLEDDNQNVNYMSKILNEFIEPPRPEFIQTATDILKTIDCCDKNNNLTPLAKFLKTIPLKPQNARILVEGIIQNKKNIATIMACTLEKITSLKSIGKDIKPYIDETSDLLTIKNIYDAFRILSQKERIEFCEKGNLSYDQLTKLDTKIIDIVDLLNERKRMYSKHAIMKIMPSLTENLSKYENPIDYVYDILLSGYSANLSQKIGKDKYRNCMPSIVESFSLKDNTSIETKDVEYIIYGSYISSYERSNPNFITKIPIPVINNLKTLQKVKIKNCLKNKEGIELSEDVLQDEYYESVIKQLHIDNDFNNDHIFELNIKNLPNFTTSLKDDVTDLYPLHISANLANLPRLDQLLKQFDKEIIDVGFLTDDLEHGTDIIAKKSADTINLLKIVTYNYSNLKEKYDTKMAEIELKEKSISDFRNNLNKLKSDIHLIITKIEKHNKLLNKIKTKIANFEKKSQQTSKQYKNYLEKVLVMRDEILPQYEKSIQNLTKSFESKKQLYNKKMNELTKNNNEIEIMDISLEILKNKLNQIILIKGGGLLSKNVIK</sequence>
<dbReference type="InterPro" id="IPR001650">
    <property type="entry name" value="Helicase_C-like"/>
</dbReference>
<keyword evidence="5" id="KW-0175">Coiled coil</keyword>
<proteinExistence type="predicted"/>
<dbReference type="InterPro" id="IPR014001">
    <property type="entry name" value="Helicase_ATP-bd"/>
</dbReference>
<dbReference type="SUPFAM" id="SSF52540">
    <property type="entry name" value="P-loop containing nucleoside triphosphate hydrolases"/>
    <property type="match status" value="1"/>
</dbReference>
<reference evidence="9" key="1">
    <citation type="submission" date="2018-05" db="EMBL/GenBank/DDBJ databases">
        <authorList>
            <person name="Lanie J.A."/>
            <person name="Ng W.-L."/>
            <person name="Kazmierczak K.M."/>
            <person name="Andrzejewski T.M."/>
            <person name="Davidsen T.M."/>
            <person name="Wayne K.J."/>
            <person name="Tettelin H."/>
            <person name="Glass J.I."/>
            <person name="Rusch D."/>
            <person name="Podicherti R."/>
            <person name="Tsui H.-C.T."/>
            <person name="Winkler M.E."/>
        </authorList>
    </citation>
    <scope>NUCLEOTIDE SEQUENCE</scope>
</reference>
<keyword evidence="4" id="KW-0067">ATP-binding</keyword>
<dbReference type="CDD" id="cd18791">
    <property type="entry name" value="SF2_C_RHA"/>
    <property type="match status" value="1"/>
</dbReference>
<feature type="region of interest" description="Disordered" evidence="6">
    <location>
        <begin position="1"/>
        <end position="20"/>
    </location>
</feature>
<keyword evidence="2" id="KW-0378">Hydrolase</keyword>
<dbReference type="InterPro" id="IPR011545">
    <property type="entry name" value="DEAD/DEAH_box_helicase_dom"/>
</dbReference>
<feature type="domain" description="Helicase C-terminal" evidence="8">
    <location>
        <begin position="268"/>
        <end position="455"/>
    </location>
</feature>
<dbReference type="InterPro" id="IPR027417">
    <property type="entry name" value="P-loop_NTPase"/>
</dbReference>
<evidence type="ECO:0000256" key="5">
    <source>
        <dbReference type="SAM" id="Coils"/>
    </source>
</evidence>
<evidence type="ECO:0000259" key="7">
    <source>
        <dbReference type="PROSITE" id="PS51192"/>
    </source>
</evidence>
<evidence type="ECO:0000256" key="3">
    <source>
        <dbReference type="ARBA" id="ARBA00022806"/>
    </source>
</evidence>
<evidence type="ECO:0008006" key="10">
    <source>
        <dbReference type="Google" id="ProtNLM"/>
    </source>
</evidence>
<dbReference type="PANTHER" id="PTHR18934">
    <property type="entry name" value="ATP-DEPENDENT RNA HELICASE"/>
    <property type="match status" value="1"/>
</dbReference>
<keyword evidence="1" id="KW-0547">Nucleotide-binding</keyword>
<evidence type="ECO:0000256" key="1">
    <source>
        <dbReference type="ARBA" id="ARBA00022741"/>
    </source>
</evidence>
<dbReference type="SUPFAM" id="SSF57997">
    <property type="entry name" value="Tropomyosin"/>
    <property type="match status" value="1"/>
</dbReference>
<dbReference type="GO" id="GO:0016787">
    <property type="term" value="F:hydrolase activity"/>
    <property type="evidence" value="ECO:0007669"/>
    <property type="project" value="UniProtKB-KW"/>
</dbReference>
<dbReference type="Pfam" id="PF00270">
    <property type="entry name" value="DEAD"/>
    <property type="match status" value="1"/>
</dbReference>
<dbReference type="GO" id="GO:0003723">
    <property type="term" value="F:RNA binding"/>
    <property type="evidence" value="ECO:0007669"/>
    <property type="project" value="TreeGrafter"/>
</dbReference>
<feature type="domain" description="Helicase ATP-binding" evidence="7">
    <location>
        <begin position="51"/>
        <end position="238"/>
    </location>
</feature>
<keyword evidence="3" id="KW-0347">Helicase</keyword>
<evidence type="ECO:0000256" key="4">
    <source>
        <dbReference type="ARBA" id="ARBA00022840"/>
    </source>
</evidence>
<dbReference type="SMART" id="SM00487">
    <property type="entry name" value="DEXDc"/>
    <property type="match status" value="1"/>
</dbReference>
<dbReference type="AlphaFoldDB" id="A0A381VZ61"/>
<evidence type="ECO:0000313" key="9">
    <source>
        <dbReference type="EMBL" id="SVA45534.1"/>
    </source>
</evidence>
<evidence type="ECO:0000256" key="6">
    <source>
        <dbReference type="SAM" id="MobiDB-lite"/>
    </source>
</evidence>
<feature type="coiled-coil region" evidence="5">
    <location>
        <begin position="862"/>
        <end position="924"/>
    </location>
</feature>
<dbReference type="EMBL" id="UINC01010217">
    <property type="protein sequence ID" value="SVA45534.1"/>
    <property type="molecule type" value="Genomic_DNA"/>
</dbReference>
<dbReference type="Pfam" id="PF00271">
    <property type="entry name" value="Helicase_C"/>
    <property type="match status" value="1"/>
</dbReference>
<evidence type="ECO:0000256" key="2">
    <source>
        <dbReference type="ARBA" id="ARBA00022801"/>
    </source>
</evidence>
<dbReference type="CDD" id="cd17917">
    <property type="entry name" value="DEXHc_RHA-like"/>
    <property type="match status" value="1"/>
</dbReference>
<accession>A0A381VZ61</accession>
<name>A0A381VZ61_9ZZZZ</name>
<dbReference type="GO" id="GO:0005524">
    <property type="term" value="F:ATP binding"/>
    <property type="evidence" value="ECO:0007669"/>
    <property type="project" value="UniProtKB-KW"/>
</dbReference>
<dbReference type="Gene3D" id="1.20.120.1080">
    <property type="match status" value="1"/>
</dbReference>
<evidence type="ECO:0000259" key="8">
    <source>
        <dbReference type="PROSITE" id="PS51194"/>
    </source>
</evidence>
<organism evidence="9">
    <name type="scientific">marine metagenome</name>
    <dbReference type="NCBI Taxonomy" id="408172"/>
    <lineage>
        <taxon>unclassified sequences</taxon>
        <taxon>metagenomes</taxon>
        <taxon>ecological metagenomes</taxon>
    </lineage>
</organism>
<protein>
    <recommendedName>
        <fullName evidence="10">Helicase ATP-binding domain-containing protein</fullName>
    </recommendedName>
</protein>
<gene>
    <name evidence="9" type="ORF">METZ01_LOCUS98388</name>
</gene>
<dbReference type="PROSITE" id="PS51194">
    <property type="entry name" value="HELICASE_CTER"/>
    <property type="match status" value="1"/>
</dbReference>